<dbReference type="PRINTS" id="PR01651">
    <property type="entry name" value="SECGEXPORT"/>
</dbReference>
<dbReference type="GO" id="GO:0009306">
    <property type="term" value="P:protein secretion"/>
    <property type="evidence" value="ECO:0007669"/>
    <property type="project" value="UniProtKB-UniRule"/>
</dbReference>
<keyword evidence="4 10" id="KW-1003">Cell membrane</keyword>
<evidence type="ECO:0000313" key="13">
    <source>
        <dbReference type="Proteomes" id="UP000295807"/>
    </source>
</evidence>
<proteinExistence type="inferred from homology"/>
<gene>
    <name evidence="12" type="ORF">EDD80_101193</name>
</gene>
<comment type="subcellular location">
    <subcellularLocation>
        <location evidence="1 10">Cell membrane</location>
        <topology evidence="1 10">Multi-pass membrane protein</topology>
    </subcellularLocation>
</comment>
<accession>A0A4R3KWK4</accession>
<sequence length="121" mass="12385">MYAFLIVLAIIACLLLIVVILVQNPKGGGLSSTFGGSNQVMGVQRTGDFLEKATWAFAITLLAISLSTKFFIGEGGSVGESAIQEQIDRQAAPAPASPFLPDAAGGDEPSGSAQPSDTSAQ</sequence>
<dbReference type="PANTHER" id="PTHR34182">
    <property type="entry name" value="PROTEIN-EXPORT MEMBRANE PROTEIN SECG"/>
    <property type="match status" value="1"/>
</dbReference>
<evidence type="ECO:0000256" key="2">
    <source>
        <dbReference type="ARBA" id="ARBA00008445"/>
    </source>
</evidence>
<dbReference type="OrthoDB" id="1122493at2"/>
<evidence type="ECO:0000256" key="11">
    <source>
        <dbReference type="SAM" id="MobiDB-lite"/>
    </source>
</evidence>
<dbReference type="PANTHER" id="PTHR34182:SF1">
    <property type="entry name" value="PROTEIN-EXPORT MEMBRANE PROTEIN SECG"/>
    <property type="match status" value="1"/>
</dbReference>
<dbReference type="Proteomes" id="UP000295807">
    <property type="component" value="Unassembled WGS sequence"/>
</dbReference>
<protein>
    <recommendedName>
        <fullName evidence="10">Protein-export membrane protein SecG</fullName>
    </recommendedName>
</protein>
<evidence type="ECO:0000256" key="9">
    <source>
        <dbReference type="ARBA" id="ARBA00023136"/>
    </source>
</evidence>
<evidence type="ECO:0000256" key="3">
    <source>
        <dbReference type="ARBA" id="ARBA00022448"/>
    </source>
</evidence>
<dbReference type="GO" id="GO:0005886">
    <property type="term" value="C:plasma membrane"/>
    <property type="evidence" value="ECO:0007669"/>
    <property type="project" value="UniProtKB-SubCell"/>
</dbReference>
<organism evidence="12 13">
    <name type="scientific">Anseongella ginsenosidimutans</name>
    <dbReference type="NCBI Taxonomy" id="496056"/>
    <lineage>
        <taxon>Bacteria</taxon>
        <taxon>Pseudomonadati</taxon>
        <taxon>Bacteroidota</taxon>
        <taxon>Sphingobacteriia</taxon>
        <taxon>Sphingobacteriales</taxon>
        <taxon>Sphingobacteriaceae</taxon>
        <taxon>Anseongella</taxon>
    </lineage>
</organism>
<keyword evidence="9" id="KW-0472">Membrane</keyword>
<keyword evidence="8 10" id="KW-0811">Translocation</keyword>
<keyword evidence="7" id="KW-1133">Transmembrane helix</keyword>
<evidence type="ECO:0000256" key="10">
    <source>
        <dbReference type="RuleBase" id="RU365087"/>
    </source>
</evidence>
<feature type="compositionally biased region" description="Polar residues" evidence="11">
    <location>
        <begin position="111"/>
        <end position="121"/>
    </location>
</feature>
<comment type="function">
    <text evidence="10">Involved in protein export. Participates in an early event of protein translocation.</text>
</comment>
<feature type="region of interest" description="Disordered" evidence="11">
    <location>
        <begin position="83"/>
        <end position="121"/>
    </location>
</feature>
<keyword evidence="3 10" id="KW-0813">Transport</keyword>
<dbReference type="GO" id="GO:0043952">
    <property type="term" value="P:protein transport by the Sec complex"/>
    <property type="evidence" value="ECO:0007669"/>
    <property type="project" value="TreeGrafter"/>
</dbReference>
<dbReference type="GO" id="GO:0015450">
    <property type="term" value="F:protein-transporting ATPase activity"/>
    <property type="evidence" value="ECO:0007669"/>
    <property type="project" value="UniProtKB-UniRule"/>
</dbReference>
<dbReference type="AlphaFoldDB" id="A0A4R3KWK4"/>
<reference evidence="12 13" key="1">
    <citation type="submission" date="2019-03" db="EMBL/GenBank/DDBJ databases">
        <title>Genomic Encyclopedia of Type Strains, Phase IV (KMG-IV): sequencing the most valuable type-strain genomes for metagenomic binning, comparative biology and taxonomic classification.</title>
        <authorList>
            <person name="Goeker M."/>
        </authorList>
    </citation>
    <scope>NUCLEOTIDE SEQUENCE [LARGE SCALE GENOMIC DNA]</scope>
    <source>
        <strain evidence="12 13">DSM 21100</strain>
    </source>
</reference>
<dbReference type="GO" id="GO:0065002">
    <property type="term" value="P:intracellular protein transmembrane transport"/>
    <property type="evidence" value="ECO:0007669"/>
    <property type="project" value="TreeGrafter"/>
</dbReference>
<dbReference type="Pfam" id="PF03840">
    <property type="entry name" value="SecG"/>
    <property type="match status" value="1"/>
</dbReference>
<evidence type="ECO:0000313" key="12">
    <source>
        <dbReference type="EMBL" id="TCS89995.1"/>
    </source>
</evidence>
<evidence type="ECO:0000256" key="8">
    <source>
        <dbReference type="ARBA" id="ARBA00023010"/>
    </source>
</evidence>
<keyword evidence="5" id="KW-0812">Transmembrane</keyword>
<evidence type="ECO:0000256" key="7">
    <source>
        <dbReference type="ARBA" id="ARBA00022989"/>
    </source>
</evidence>
<name>A0A4R3KWK4_9SPHI</name>
<evidence type="ECO:0000256" key="5">
    <source>
        <dbReference type="ARBA" id="ARBA00022692"/>
    </source>
</evidence>
<keyword evidence="13" id="KW-1185">Reference proteome</keyword>
<dbReference type="InterPro" id="IPR004692">
    <property type="entry name" value="SecG"/>
</dbReference>
<dbReference type="RefSeq" id="WP_132127466.1">
    <property type="nucleotide sequence ID" value="NZ_CP042432.1"/>
</dbReference>
<evidence type="ECO:0000256" key="1">
    <source>
        <dbReference type="ARBA" id="ARBA00004651"/>
    </source>
</evidence>
<evidence type="ECO:0000256" key="4">
    <source>
        <dbReference type="ARBA" id="ARBA00022475"/>
    </source>
</evidence>
<dbReference type="NCBIfam" id="TIGR00810">
    <property type="entry name" value="secG"/>
    <property type="match status" value="1"/>
</dbReference>
<comment type="caution">
    <text evidence="12">The sequence shown here is derived from an EMBL/GenBank/DDBJ whole genome shotgun (WGS) entry which is preliminary data.</text>
</comment>
<dbReference type="EMBL" id="SMAD01000001">
    <property type="protein sequence ID" value="TCS89995.1"/>
    <property type="molecule type" value="Genomic_DNA"/>
</dbReference>
<keyword evidence="6 10" id="KW-0653">Protein transport</keyword>
<comment type="similarity">
    <text evidence="2 10">Belongs to the SecG family.</text>
</comment>
<evidence type="ECO:0000256" key="6">
    <source>
        <dbReference type="ARBA" id="ARBA00022927"/>
    </source>
</evidence>